<reference evidence="1 2" key="1">
    <citation type="journal article" date="2020" name="IScience">
        <title>Genome Sequencing of the Endangered Kingdonia uniflora (Circaeasteraceae, Ranunculales) Reveals Potential Mechanisms of Evolutionary Specialization.</title>
        <authorList>
            <person name="Sun Y."/>
            <person name="Deng T."/>
            <person name="Zhang A."/>
            <person name="Moore M.J."/>
            <person name="Landis J.B."/>
            <person name="Lin N."/>
            <person name="Zhang H."/>
            <person name="Zhang X."/>
            <person name="Huang J."/>
            <person name="Zhang X."/>
            <person name="Sun H."/>
            <person name="Wang H."/>
        </authorList>
    </citation>
    <scope>NUCLEOTIDE SEQUENCE [LARGE SCALE GENOMIC DNA]</scope>
    <source>
        <strain evidence="1">TB1705</strain>
        <tissue evidence="1">Leaf</tissue>
    </source>
</reference>
<proteinExistence type="predicted"/>
<accession>A0A7J7NKP1</accession>
<evidence type="ECO:0000313" key="2">
    <source>
        <dbReference type="Proteomes" id="UP000541444"/>
    </source>
</evidence>
<dbReference type="AlphaFoldDB" id="A0A7J7NKP1"/>
<sequence length="59" mass="6537">MGIKSVGNTTNYITEAQAIINGVQQAICRGWNKVWVVAVGYWGVWVRSPKIVFGHLTAF</sequence>
<protein>
    <submittedName>
        <fullName evidence="1">Uncharacterized protein</fullName>
    </submittedName>
</protein>
<comment type="caution">
    <text evidence="1">The sequence shown here is derived from an EMBL/GenBank/DDBJ whole genome shotgun (WGS) entry which is preliminary data.</text>
</comment>
<dbReference type="Proteomes" id="UP000541444">
    <property type="component" value="Unassembled WGS sequence"/>
</dbReference>
<dbReference type="EMBL" id="JACGCM010000724">
    <property type="protein sequence ID" value="KAF6167478.1"/>
    <property type="molecule type" value="Genomic_DNA"/>
</dbReference>
<name>A0A7J7NKP1_9MAGN</name>
<evidence type="ECO:0000313" key="1">
    <source>
        <dbReference type="EMBL" id="KAF6167478.1"/>
    </source>
</evidence>
<gene>
    <name evidence="1" type="ORF">GIB67_031679</name>
</gene>
<keyword evidence="2" id="KW-1185">Reference proteome</keyword>
<organism evidence="1 2">
    <name type="scientific">Kingdonia uniflora</name>
    <dbReference type="NCBI Taxonomy" id="39325"/>
    <lineage>
        <taxon>Eukaryota</taxon>
        <taxon>Viridiplantae</taxon>
        <taxon>Streptophyta</taxon>
        <taxon>Embryophyta</taxon>
        <taxon>Tracheophyta</taxon>
        <taxon>Spermatophyta</taxon>
        <taxon>Magnoliopsida</taxon>
        <taxon>Ranunculales</taxon>
        <taxon>Circaeasteraceae</taxon>
        <taxon>Kingdonia</taxon>
    </lineage>
</organism>